<keyword evidence="2" id="KW-0812">Transmembrane</keyword>
<feature type="compositionally biased region" description="Polar residues" evidence="1">
    <location>
        <begin position="137"/>
        <end position="151"/>
    </location>
</feature>
<dbReference type="GO" id="GO:0003677">
    <property type="term" value="F:DNA binding"/>
    <property type="evidence" value="ECO:0007669"/>
    <property type="project" value="InterPro"/>
</dbReference>
<evidence type="ECO:0000256" key="1">
    <source>
        <dbReference type="SAM" id="MobiDB-lite"/>
    </source>
</evidence>
<dbReference type="Pfam" id="PF13464">
    <property type="entry name" value="RodZ_C"/>
    <property type="match status" value="1"/>
</dbReference>
<evidence type="ECO:0000259" key="3">
    <source>
        <dbReference type="Pfam" id="PF13464"/>
    </source>
</evidence>
<feature type="compositionally biased region" description="Low complexity" evidence="1">
    <location>
        <begin position="312"/>
        <end position="332"/>
    </location>
</feature>
<proteinExistence type="predicted"/>
<dbReference type="Gene3D" id="1.10.260.40">
    <property type="entry name" value="lambda repressor-like DNA-binding domains"/>
    <property type="match status" value="1"/>
</dbReference>
<feature type="region of interest" description="Disordered" evidence="1">
    <location>
        <begin position="294"/>
        <end position="332"/>
    </location>
</feature>
<dbReference type="Proteomes" id="UP000256304">
    <property type="component" value="Unassembled WGS sequence"/>
</dbReference>
<dbReference type="InterPro" id="IPR010982">
    <property type="entry name" value="Lambda_DNA-bd_dom_sf"/>
</dbReference>
<dbReference type="InterPro" id="IPR025194">
    <property type="entry name" value="RodZ-like_C"/>
</dbReference>
<accession>A0A3D9SEY4</accession>
<evidence type="ECO:0000313" key="5">
    <source>
        <dbReference type="Proteomes" id="UP000256304"/>
    </source>
</evidence>
<reference evidence="4 5" key="1">
    <citation type="submission" date="2018-08" db="EMBL/GenBank/DDBJ databases">
        <title>Genomic Encyclopedia of Type Strains, Phase III (KMG-III): the genomes of soil and plant-associated and newly described type strains.</title>
        <authorList>
            <person name="Whitman W."/>
        </authorList>
    </citation>
    <scope>NUCLEOTIDE SEQUENCE [LARGE SCALE GENOMIC DNA]</scope>
    <source>
        <strain evidence="4 5">CGMCC 1.10966</strain>
    </source>
</reference>
<keyword evidence="2" id="KW-0472">Membrane</keyword>
<keyword evidence="2" id="KW-1133">Transmembrane helix</keyword>
<dbReference type="InterPro" id="IPR050400">
    <property type="entry name" value="Bact_Cytoskel_RodZ"/>
</dbReference>
<evidence type="ECO:0000313" key="4">
    <source>
        <dbReference type="EMBL" id="REE94488.1"/>
    </source>
</evidence>
<protein>
    <submittedName>
        <fullName evidence="4">Cytoskeletal protein RodZ</fullName>
    </submittedName>
</protein>
<dbReference type="Pfam" id="PF13413">
    <property type="entry name" value="HTH_25"/>
    <property type="match status" value="1"/>
</dbReference>
<dbReference type="InterPro" id="IPR001387">
    <property type="entry name" value="Cro/C1-type_HTH"/>
</dbReference>
<dbReference type="PANTHER" id="PTHR34475">
    <property type="match status" value="1"/>
</dbReference>
<evidence type="ECO:0000256" key="2">
    <source>
        <dbReference type="SAM" id="Phobius"/>
    </source>
</evidence>
<gene>
    <name evidence="4" type="ORF">A8990_101282</name>
</gene>
<feature type="transmembrane region" description="Helical" evidence="2">
    <location>
        <begin position="106"/>
        <end position="127"/>
    </location>
</feature>
<dbReference type="CDD" id="cd00093">
    <property type="entry name" value="HTH_XRE"/>
    <property type="match status" value="1"/>
</dbReference>
<dbReference type="EMBL" id="QTTN01000001">
    <property type="protein sequence ID" value="REE94488.1"/>
    <property type="molecule type" value="Genomic_DNA"/>
</dbReference>
<organism evidence="4 5">
    <name type="scientific">Paenibacillus taihuensis</name>
    <dbReference type="NCBI Taxonomy" id="1156355"/>
    <lineage>
        <taxon>Bacteria</taxon>
        <taxon>Bacillati</taxon>
        <taxon>Bacillota</taxon>
        <taxon>Bacilli</taxon>
        <taxon>Bacillales</taxon>
        <taxon>Paenibacillaceae</taxon>
        <taxon>Paenibacillus</taxon>
    </lineage>
</organism>
<sequence length="332" mass="36506">MSDLGALLRKAREQRNLSLDDIQELTKIRKRYLEAIEDGNYKVLPGSFYVRAFVKNYSEAVGLDAEEVLRLYTNEIPASVPEQVIEPVQRPRRRAQSHTSDRLSRWGFRALMWSFLLLIAVLVYIYAIKQPSKDNANAADQTKMTDQTQQPPVTPDKDTVKNGTNTNNSGSNQTTTDNSTGDQASNVPPATTDEQTPPVEQTPPPPTTTMVLDRSSGTVDFYTVSPAGKHTVTFTATGRVWVGIKSKNRSGKYIYQKQFDTTGGTENVDIDGPAYVNVGRADLVEVTLDGVAISDGNKANPRRMQLNMDESAGTPAGTQTKTQTTETPATTQ</sequence>
<dbReference type="SUPFAM" id="SSF47413">
    <property type="entry name" value="lambda repressor-like DNA-binding domains"/>
    <property type="match status" value="1"/>
</dbReference>
<name>A0A3D9SEY4_9BACL</name>
<dbReference type="AlphaFoldDB" id="A0A3D9SEY4"/>
<dbReference type="PANTHER" id="PTHR34475:SF1">
    <property type="entry name" value="CYTOSKELETON PROTEIN RODZ"/>
    <property type="match status" value="1"/>
</dbReference>
<feature type="region of interest" description="Disordered" evidence="1">
    <location>
        <begin position="137"/>
        <end position="213"/>
    </location>
</feature>
<dbReference type="RefSeq" id="WP_181909346.1">
    <property type="nucleotide sequence ID" value="NZ_QTTN01000001.1"/>
</dbReference>
<feature type="compositionally biased region" description="Low complexity" evidence="1">
    <location>
        <begin position="162"/>
        <end position="183"/>
    </location>
</feature>
<comment type="caution">
    <text evidence="4">The sequence shown here is derived from an EMBL/GenBank/DDBJ whole genome shotgun (WGS) entry which is preliminary data.</text>
</comment>
<feature type="domain" description="Cytoskeleton protein RodZ-like C-terminal" evidence="3">
    <location>
        <begin position="233"/>
        <end position="293"/>
    </location>
</feature>
<keyword evidence="5" id="KW-1185">Reference proteome</keyword>